<dbReference type="SUPFAM" id="SSF58014">
    <property type="entry name" value="Coiled-coil domain of nucleotide exchange factor GrpE"/>
    <property type="match status" value="1"/>
</dbReference>
<dbReference type="InterPro" id="IPR002306">
    <property type="entry name" value="Trp-tRNA-ligase"/>
</dbReference>
<comment type="subcellular location">
    <subcellularLocation>
        <location evidence="1">Cytoplasm</location>
    </subcellularLocation>
    <subcellularLocation>
        <location evidence="13">Mitochondrion matrix</location>
    </subcellularLocation>
</comment>
<dbReference type="InterPro" id="IPR009012">
    <property type="entry name" value="GrpE_head"/>
</dbReference>
<dbReference type="SUPFAM" id="SSF52374">
    <property type="entry name" value="Nucleotidylyl transferase"/>
    <property type="match status" value="1"/>
</dbReference>
<dbReference type="Gene3D" id="3.90.20.20">
    <property type="match status" value="1"/>
</dbReference>
<dbReference type="GO" id="GO:0005524">
    <property type="term" value="F:ATP binding"/>
    <property type="evidence" value="ECO:0007669"/>
    <property type="project" value="UniProtKB-KW"/>
</dbReference>
<evidence type="ECO:0000256" key="7">
    <source>
        <dbReference type="ARBA" id="ARBA00022741"/>
    </source>
</evidence>
<protein>
    <recommendedName>
        <fullName evidence="13">GrpE protein homolog</fullName>
    </recommendedName>
</protein>
<sequence length="432" mass="48843">MSDSNKEKKKKFADMVSKRKGDDQEDQQTGDLSEELNILKERAVQLEDHLRRAVADNENVKRIMQKQISDASDYAVTKFARDMIDSCDNLKKAMENLKDGDPIHEGIKVAHQKIVSDLKKHGIEEIDPIGNSFDSNLHQAVVEREDNEKEPGTIVEVLQTGYTIKNRLLRPAMVILSKKSADCEISGHAELGWLLGCYTPIGWLNRMTQFKDKAGSDRQKASLGLYSYPVLMAADILLYQTKYVPVGDDQKQHLELARDIASAFNNHYKCSHFIIPEILTLDCTSRIMSLRDGASKMSKSDSSEYSCINLDDTDDLIVKKIEKAKTDSILGFDFATLKCRPEVNNLVNVYSVLSDLNVEKVCEEVNKHDMKHFKKELADLIISVISPIREKLNGLLRDQLHLHKILKEGTEKAAEIANNNIKKIKDIIGFVQ</sequence>
<keyword evidence="7 14" id="KW-0547">Nucleotide-binding</keyword>
<dbReference type="PANTHER" id="PTHR43766:SF1">
    <property type="entry name" value="TRYPTOPHAN--TRNA LIGASE, MITOCHONDRIAL"/>
    <property type="match status" value="1"/>
</dbReference>
<dbReference type="HAMAP" id="MF_01151">
    <property type="entry name" value="GrpE"/>
    <property type="match status" value="1"/>
</dbReference>
<dbReference type="GO" id="GO:0005759">
    <property type="term" value="C:mitochondrial matrix"/>
    <property type="evidence" value="ECO:0007669"/>
    <property type="project" value="UniProtKB-SubCell"/>
</dbReference>
<dbReference type="GO" id="GO:0051087">
    <property type="term" value="F:protein-folding chaperone binding"/>
    <property type="evidence" value="ECO:0007669"/>
    <property type="project" value="InterPro"/>
</dbReference>
<name>A0A8S4QMU8_9NEOP</name>
<dbReference type="Pfam" id="PF01025">
    <property type="entry name" value="GrpE"/>
    <property type="match status" value="1"/>
</dbReference>
<feature type="compositionally biased region" description="Acidic residues" evidence="15">
    <location>
        <begin position="23"/>
        <end position="34"/>
    </location>
</feature>
<dbReference type="GO" id="GO:0006436">
    <property type="term" value="P:tryptophanyl-tRNA aminoacylation"/>
    <property type="evidence" value="ECO:0007669"/>
    <property type="project" value="InterPro"/>
</dbReference>
<dbReference type="Gene3D" id="3.40.50.620">
    <property type="entry name" value="HUPs"/>
    <property type="match status" value="1"/>
</dbReference>
<evidence type="ECO:0000256" key="6">
    <source>
        <dbReference type="ARBA" id="ARBA00022598"/>
    </source>
</evidence>
<evidence type="ECO:0000256" key="15">
    <source>
        <dbReference type="SAM" id="MobiDB-lite"/>
    </source>
</evidence>
<dbReference type="OrthoDB" id="15808at2759"/>
<evidence type="ECO:0000256" key="9">
    <source>
        <dbReference type="ARBA" id="ARBA00022917"/>
    </source>
</evidence>
<evidence type="ECO:0000256" key="8">
    <source>
        <dbReference type="ARBA" id="ARBA00022840"/>
    </source>
</evidence>
<keyword evidence="5" id="KW-0963">Cytoplasm</keyword>
<keyword evidence="8 14" id="KW-0067">ATP-binding</keyword>
<evidence type="ECO:0000256" key="13">
    <source>
        <dbReference type="RuleBase" id="RU000640"/>
    </source>
</evidence>
<comment type="similarity">
    <text evidence="2 14">Belongs to the class-I aminoacyl-tRNA synthetase family.</text>
</comment>
<dbReference type="FunFam" id="1.10.240.10:FF:000002">
    <property type="entry name" value="Tryptophan--tRNA ligase"/>
    <property type="match status" value="1"/>
</dbReference>
<feature type="region of interest" description="Disordered" evidence="15">
    <location>
        <begin position="1"/>
        <end position="34"/>
    </location>
</feature>
<dbReference type="GO" id="GO:0042803">
    <property type="term" value="F:protein homodimerization activity"/>
    <property type="evidence" value="ECO:0007669"/>
    <property type="project" value="InterPro"/>
</dbReference>
<dbReference type="PRINTS" id="PR00773">
    <property type="entry name" value="GRPEPROTEIN"/>
</dbReference>
<organism evidence="16 17">
    <name type="scientific">Pararge aegeria aegeria</name>
    <dbReference type="NCBI Taxonomy" id="348720"/>
    <lineage>
        <taxon>Eukaryota</taxon>
        <taxon>Metazoa</taxon>
        <taxon>Ecdysozoa</taxon>
        <taxon>Arthropoda</taxon>
        <taxon>Hexapoda</taxon>
        <taxon>Insecta</taxon>
        <taxon>Pterygota</taxon>
        <taxon>Neoptera</taxon>
        <taxon>Endopterygota</taxon>
        <taxon>Lepidoptera</taxon>
        <taxon>Glossata</taxon>
        <taxon>Ditrysia</taxon>
        <taxon>Papilionoidea</taxon>
        <taxon>Nymphalidae</taxon>
        <taxon>Satyrinae</taxon>
        <taxon>Satyrini</taxon>
        <taxon>Parargina</taxon>
        <taxon>Pararge</taxon>
    </lineage>
</organism>
<evidence type="ECO:0000256" key="2">
    <source>
        <dbReference type="ARBA" id="ARBA00005594"/>
    </source>
</evidence>
<keyword evidence="11 14" id="KW-0030">Aminoacyl-tRNA synthetase</keyword>
<keyword evidence="6 14" id="KW-0436">Ligase</keyword>
<dbReference type="InterPro" id="IPR002305">
    <property type="entry name" value="aa-tRNA-synth_Ic"/>
</dbReference>
<evidence type="ECO:0000256" key="3">
    <source>
        <dbReference type="ARBA" id="ARBA00009054"/>
    </source>
</evidence>
<evidence type="ECO:0000256" key="12">
    <source>
        <dbReference type="ARBA" id="ARBA00023186"/>
    </source>
</evidence>
<comment type="subunit">
    <text evidence="4">Homodimer.</text>
</comment>
<dbReference type="PROSITE" id="PS01071">
    <property type="entry name" value="GRPE"/>
    <property type="match status" value="1"/>
</dbReference>
<dbReference type="Proteomes" id="UP000838756">
    <property type="component" value="Unassembled WGS sequence"/>
</dbReference>
<proteinExistence type="inferred from homology"/>
<dbReference type="InterPro" id="IPR000740">
    <property type="entry name" value="GrpE"/>
</dbReference>
<dbReference type="NCBIfam" id="TIGR00233">
    <property type="entry name" value="trpS"/>
    <property type="match status" value="1"/>
</dbReference>
<keyword evidence="9 14" id="KW-0648">Protein biosynthesis</keyword>
<dbReference type="EMBL" id="CAKXAJ010007522">
    <property type="protein sequence ID" value="CAH2210449.1"/>
    <property type="molecule type" value="Genomic_DNA"/>
</dbReference>
<dbReference type="Gene3D" id="1.10.240.10">
    <property type="entry name" value="Tyrosyl-Transfer RNA Synthetase"/>
    <property type="match status" value="1"/>
</dbReference>
<comment type="caution">
    <text evidence="16">The sequence shown here is derived from an EMBL/GenBank/DDBJ whole genome shotgun (WGS) entry which is preliminary data.</text>
</comment>
<comment type="function">
    <text evidence="13">Essential component of the PAM complex, a complex required for the translocation of transit peptide-containing proteins from the inner membrane into the mitochondrial matrix in an ATP-dependent manner.</text>
</comment>
<evidence type="ECO:0000256" key="14">
    <source>
        <dbReference type="RuleBase" id="RU363036"/>
    </source>
</evidence>
<evidence type="ECO:0000256" key="11">
    <source>
        <dbReference type="ARBA" id="ARBA00023146"/>
    </source>
</evidence>
<dbReference type="CDD" id="cd00446">
    <property type="entry name" value="GrpE"/>
    <property type="match status" value="1"/>
</dbReference>
<evidence type="ECO:0000313" key="16">
    <source>
        <dbReference type="EMBL" id="CAH2210449.1"/>
    </source>
</evidence>
<dbReference type="AlphaFoldDB" id="A0A8S4QMU8"/>
<dbReference type="SUPFAM" id="SSF51064">
    <property type="entry name" value="Head domain of nucleotide exchange factor GrpE"/>
    <property type="match status" value="1"/>
</dbReference>
<dbReference type="Pfam" id="PF00579">
    <property type="entry name" value="tRNA-synt_1b"/>
    <property type="match status" value="1"/>
</dbReference>
<dbReference type="GO" id="GO:0006457">
    <property type="term" value="P:protein folding"/>
    <property type="evidence" value="ECO:0007669"/>
    <property type="project" value="InterPro"/>
</dbReference>
<dbReference type="InterPro" id="IPR014729">
    <property type="entry name" value="Rossmann-like_a/b/a_fold"/>
</dbReference>
<reference evidence="16" key="1">
    <citation type="submission" date="2022-03" db="EMBL/GenBank/DDBJ databases">
        <authorList>
            <person name="Lindestad O."/>
        </authorList>
    </citation>
    <scope>NUCLEOTIDE SEQUENCE</scope>
</reference>
<evidence type="ECO:0000313" key="17">
    <source>
        <dbReference type="Proteomes" id="UP000838756"/>
    </source>
</evidence>
<dbReference type="FunFam" id="2.30.22.10:FF:000001">
    <property type="entry name" value="Protein GrpE"/>
    <property type="match status" value="1"/>
</dbReference>
<keyword evidence="17" id="KW-1185">Reference proteome</keyword>
<dbReference type="InterPro" id="IPR013805">
    <property type="entry name" value="GrpE_CC"/>
</dbReference>
<dbReference type="Gene3D" id="2.30.22.10">
    <property type="entry name" value="Head domain of nucleotide exchange factor GrpE"/>
    <property type="match status" value="1"/>
</dbReference>
<dbReference type="InterPro" id="IPR050203">
    <property type="entry name" value="Trp-tRNA_synthetase"/>
</dbReference>
<comment type="similarity">
    <text evidence="3">Belongs to the GrpE family.</text>
</comment>
<keyword evidence="10" id="KW-0346">Stress response</keyword>
<feature type="compositionally biased region" description="Basic and acidic residues" evidence="15">
    <location>
        <begin position="1"/>
        <end position="22"/>
    </location>
</feature>
<accession>A0A8S4QMU8</accession>
<evidence type="ECO:0000256" key="4">
    <source>
        <dbReference type="ARBA" id="ARBA00011738"/>
    </source>
</evidence>
<dbReference type="GO" id="GO:0000774">
    <property type="term" value="F:adenyl-nucleotide exchange factor activity"/>
    <property type="evidence" value="ECO:0007669"/>
    <property type="project" value="InterPro"/>
</dbReference>
<evidence type="ECO:0000256" key="1">
    <source>
        <dbReference type="ARBA" id="ARBA00004496"/>
    </source>
</evidence>
<dbReference type="GO" id="GO:0004830">
    <property type="term" value="F:tryptophan-tRNA ligase activity"/>
    <property type="evidence" value="ECO:0007669"/>
    <property type="project" value="InterPro"/>
</dbReference>
<gene>
    <name evidence="16" type="primary">jg12645</name>
    <name evidence="16" type="ORF">PAEG_LOCUS2354</name>
</gene>
<evidence type="ECO:0000256" key="5">
    <source>
        <dbReference type="ARBA" id="ARBA00022490"/>
    </source>
</evidence>
<keyword evidence="13" id="KW-0496">Mitochondrion</keyword>
<evidence type="ECO:0000256" key="10">
    <source>
        <dbReference type="ARBA" id="ARBA00023016"/>
    </source>
</evidence>
<dbReference type="PANTHER" id="PTHR43766">
    <property type="entry name" value="TRYPTOPHAN--TRNA LIGASE, MITOCHONDRIAL"/>
    <property type="match status" value="1"/>
</dbReference>
<keyword evidence="12 13" id="KW-0143">Chaperone</keyword>